<sequence length="242" mass="26358">MMNEIFDSLNAMNDRMLGLVNGVYVGIVTDNKDPENLGRVKVKIPIIDDKNALDWARMTTLMAGKDRGTLFVPEVGDEVLVAFQMGDIREPIVIGALWNKKDPPPSGKDDKNNVRKIRSRMGHEIIFDDTQGDGKITVKSKEGHQLEMSEKADTVKLQEKSGQNTVIIKGGSSNEIEIKSGMTKITINNKGDAIIESAKSIKLKSTQIAIEANATLDLKASAALNLKSDGIVTVKGSIVKIN</sequence>
<dbReference type="SUPFAM" id="SSF69349">
    <property type="entry name" value="Phage fibre proteins"/>
    <property type="match status" value="1"/>
</dbReference>
<keyword evidence="3" id="KW-1185">Reference proteome</keyword>
<evidence type="ECO:0000259" key="1">
    <source>
        <dbReference type="Pfam" id="PF04717"/>
    </source>
</evidence>
<evidence type="ECO:0000313" key="3">
    <source>
        <dbReference type="Proteomes" id="UP001519343"/>
    </source>
</evidence>
<proteinExistence type="predicted"/>
<feature type="domain" description="Gp5/Type VI secretion system Vgr protein OB-fold" evidence="1">
    <location>
        <begin position="24"/>
        <end position="98"/>
    </location>
</feature>
<organism evidence="2 3">
    <name type="scientific">Ammoniphilus resinae</name>
    <dbReference type="NCBI Taxonomy" id="861532"/>
    <lineage>
        <taxon>Bacteria</taxon>
        <taxon>Bacillati</taxon>
        <taxon>Bacillota</taxon>
        <taxon>Bacilli</taxon>
        <taxon>Bacillales</taxon>
        <taxon>Paenibacillaceae</taxon>
        <taxon>Aneurinibacillus group</taxon>
        <taxon>Ammoniphilus</taxon>
    </lineage>
</organism>
<name>A0ABS4GPR7_9BACL</name>
<dbReference type="Gene3D" id="2.40.50.230">
    <property type="entry name" value="Gp5 N-terminal domain"/>
    <property type="match status" value="1"/>
</dbReference>
<dbReference type="Pfam" id="PF04717">
    <property type="entry name" value="Phage_base_V"/>
    <property type="match status" value="1"/>
</dbReference>
<reference evidence="2 3" key="1">
    <citation type="submission" date="2021-03" db="EMBL/GenBank/DDBJ databases">
        <title>Genomic Encyclopedia of Type Strains, Phase IV (KMG-IV): sequencing the most valuable type-strain genomes for metagenomic binning, comparative biology and taxonomic classification.</title>
        <authorList>
            <person name="Goeker M."/>
        </authorList>
    </citation>
    <scope>NUCLEOTIDE SEQUENCE [LARGE SCALE GENOMIC DNA]</scope>
    <source>
        <strain evidence="2 3">DSM 24738</strain>
    </source>
</reference>
<dbReference type="EMBL" id="JAGGKT010000005">
    <property type="protein sequence ID" value="MBP1932263.1"/>
    <property type="molecule type" value="Genomic_DNA"/>
</dbReference>
<evidence type="ECO:0000313" key="2">
    <source>
        <dbReference type="EMBL" id="MBP1932263.1"/>
    </source>
</evidence>
<dbReference type="InterPro" id="IPR006531">
    <property type="entry name" value="Gp5/Vgr_OB"/>
</dbReference>
<protein>
    <submittedName>
        <fullName evidence="2">Uncharacterized protein involved in type VI secretion and phage assembly</fullName>
    </submittedName>
</protein>
<dbReference type="SUPFAM" id="SSF69255">
    <property type="entry name" value="gp5 N-terminal domain-like"/>
    <property type="match status" value="1"/>
</dbReference>
<dbReference type="Proteomes" id="UP001519343">
    <property type="component" value="Unassembled WGS sequence"/>
</dbReference>
<dbReference type="InterPro" id="IPR037026">
    <property type="entry name" value="Vgr_OB-fold_dom_sf"/>
</dbReference>
<accession>A0ABS4GPR7</accession>
<gene>
    <name evidence="2" type="ORF">J2Z37_002264</name>
</gene>
<comment type="caution">
    <text evidence="2">The sequence shown here is derived from an EMBL/GenBank/DDBJ whole genome shotgun (WGS) entry which is preliminary data.</text>
</comment>